<dbReference type="EMBL" id="ASGP02000003">
    <property type="protein sequence ID" value="KAH9517405.1"/>
    <property type="molecule type" value="Genomic_DNA"/>
</dbReference>
<feature type="compositionally biased region" description="Low complexity" evidence="5">
    <location>
        <begin position="2104"/>
        <end position="2113"/>
    </location>
</feature>
<feature type="region of interest" description="Disordered" evidence="5">
    <location>
        <begin position="2058"/>
        <end position="2141"/>
    </location>
</feature>
<feature type="region of interest" description="Disordered" evidence="5">
    <location>
        <begin position="329"/>
        <end position="420"/>
    </location>
</feature>
<dbReference type="InterPro" id="IPR000742">
    <property type="entry name" value="EGF"/>
</dbReference>
<evidence type="ECO:0000256" key="5">
    <source>
        <dbReference type="SAM" id="MobiDB-lite"/>
    </source>
</evidence>
<feature type="compositionally biased region" description="Low complexity" evidence="5">
    <location>
        <begin position="1554"/>
        <end position="1570"/>
    </location>
</feature>
<dbReference type="PROSITE" id="PS50026">
    <property type="entry name" value="EGF_3"/>
    <property type="match status" value="2"/>
</dbReference>
<dbReference type="PROSITE" id="PS01187">
    <property type="entry name" value="EGF_CA"/>
    <property type="match status" value="1"/>
</dbReference>
<dbReference type="Proteomes" id="UP000790347">
    <property type="component" value="Unassembled WGS sequence"/>
</dbReference>
<evidence type="ECO:0000259" key="7">
    <source>
        <dbReference type="PROSITE" id="PS50026"/>
    </source>
</evidence>
<dbReference type="Gene3D" id="2.10.25.10">
    <property type="entry name" value="Laminin"/>
    <property type="match status" value="1"/>
</dbReference>
<feature type="compositionally biased region" description="Polar residues" evidence="5">
    <location>
        <begin position="1436"/>
        <end position="1446"/>
    </location>
</feature>
<feature type="compositionally biased region" description="Polar residues" evidence="5">
    <location>
        <begin position="973"/>
        <end position="994"/>
    </location>
</feature>
<organism evidence="8 9">
    <name type="scientific">Dermatophagoides farinae</name>
    <name type="common">American house dust mite</name>
    <dbReference type="NCBI Taxonomy" id="6954"/>
    <lineage>
        <taxon>Eukaryota</taxon>
        <taxon>Metazoa</taxon>
        <taxon>Ecdysozoa</taxon>
        <taxon>Arthropoda</taxon>
        <taxon>Chelicerata</taxon>
        <taxon>Arachnida</taxon>
        <taxon>Acari</taxon>
        <taxon>Acariformes</taxon>
        <taxon>Sarcoptiformes</taxon>
        <taxon>Astigmata</taxon>
        <taxon>Psoroptidia</taxon>
        <taxon>Analgoidea</taxon>
        <taxon>Pyroglyphidae</taxon>
        <taxon>Dermatophagoidinae</taxon>
        <taxon>Dermatophagoides</taxon>
    </lineage>
</organism>
<feature type="compositionally biased region" description="Polar residues" evidence="5">
    <location>
        <begin position="1690"/>
        <end position="1699"/>
    </location>
</feature>
<keyword evidence="6" id="KW-1133">Transmembrane helix</keyword>
<feature type="compositionally biased region" description="Low complexity" evidence="5">
    <location>
        <begin position="840"/>
        <end position="875"/>
    </location>
</feature>
<dbReference type="PANTHER" id="PTHR24216">
    <property type="entry name" value="PAXILLIN-RELATED"/>
    <property type="match status" value="1"/>
</dbReference>
<feature type="region of interest" description="Disordered" evidence="5">
    <location>
        <begin position="439"/>
        <end position="465"/>
    </location>
</feature>
<evidence type="ECO:0000256" key="4">
    <source>
        <dbReference type="PROSITE-ProRule" id="PRU00076"/>
    </source>
</evidence>
<evidence type="ECO:0000313" key="9">
    <source>
        <dbReference type="Proteomes" id="UP000790347"/>
    </source>
</evidence>
<comment type="caution">
    <text evidence="8">The sequence shown here is derived from an EMBL/GenBank/DDBJ whole genome shotgun (WGS) entry which is preliminary data.</text>
</comment>
<feature type="region of interest" description="Disordered" evidence="5">
    <location>
        <begin position="1537"/>
        <end position="1574"/>
    </location>
</feature>
<feature type="region of interest" description="Disordered" evidence="5">
    <location>
        <begin position="934"/>
        <end position="994"/>
    </location>
</feature>
<dbReference type="SMART" id="SM00181">
    <property type="entry name" value="EGF"/>
    <property type="match status" value="3"/>
</dbReference>
<reference evidence="8" key="1">
    <citation type="submission" date="2013-05" db="EMBL/GenBank/DDBJ databases">
        <authorList>
            <person name="Yim A.K.Y."/>
            <person name="Chan T.F."/>
            <person name="Ji K.M."/>
            <person name="Liu X.Y."/>
            <person name="Zhou J.W."/>
            <person name="Li R.Q."/>
            <person name="Yang K.Y."/>
            <person name="Li J."/>
            <person name="Li M."/>
            <person name="Law P.T.W."/>
            <person name="Wu Y.L."/>
            <person name="Cai Z.L."/>
            <person name="Qin H."/>
            <person name="Bao Y."/>
            <person name="Leung R.K.K."/>
            <person name="Ng P.K.S."/>
            <person name="Zou J."/>
            <person name="Zhong X.J."/>
            <person name="Ran P.X."/>
            <person name="Zhong N.S."/>
            <person name="Liu Z.G."/>
            <person name="Tsui S.K.W."/>
        </authorList>
    </citation>
    <scope>NUCLEOTIDE SEQUENCE</scope>
    <source>
        <strain evidence="8">Derf</strain>
        <tissue evidence="8">Whole organism</tissue>
    </source>
</reference>
<dbReference type="InterPro" id="IPR009030">
    <property type="entry name" value="Growth_fac_rcpt_cys_sf"/>
</dbReference>
<dbReference type="InterPro" id="IPR018097">
    <property type="entry name" value="EGF_Ca-bd_CS"/>
</dbReference>
<feature type="compositionally biased region" description="Low complexity" evidence="5">
    <location>
        <begin position="1020"/>
        <end position="1033"/>
    </location>
</feature>
<accession>A0A922L547</accession>
<feature type="transmembrane region" description="Helical" evidence="6">
    <location>
        <begin position="142"/>
        <end position="161"/>
    </location>
</feature>
<feature type="domain" description="EGF-like" evidence="7">
    <location>
        <begin position="1917"/>
        <end position="1956"/>
    </location>
</feature>
<evidence type="ECO:0000256" key="2">
    <source>
        <dbReference type="ARBA" id="ARBA00022737"/>
    </source>
</evidence>
<evidence type="ECO:0000256" key="3">
    <source>
        <dbReference type="ARBA" id="ARBA00023157"/>
    </source>
</evidence>
<feature type="region of interest" description="Disordered" evidence="5">
    <location>
        <begin position="270"/>
        <end position="306"/>
    </location>
</feature>
<feature type="compositionally biased region" description="Polar residues" evidence="5">
    <location>
        <begin position="1543"/>
        <end position="1553"/>
    </location>
</feature>
<feature type="region of interest" description="Disordered" evidence="5">
    <location>
        <begin position="1685"/>
        <end position="1722"/>
    </location>
</feature>
<feature type="region of interest" description="Disordered" evidence="5">
    <location>
        <begin position="840"/>
        <end position="879"/>
    </location>
</feature>
<feature type="compositionally biased region" description="Low complexity" evidence="5">
    <location>
        <begin position="1700"/>
        <end position="1717"/>
    </location>
</feature>
<dbReference type="CDD" id="cd00054">
    <property type="entry name" value="EGF_CA"/>
    <property type="match status" value="1"/>
</dbReference>
<keyword evidence="2" id="KW-0677">Repeat</keyword>
<keyword evidence="1 4" id="KW-0245">EGF-like domain</keyword>
<dbReference type="InterPro" id="IPR000152">
    <property type="entry name" value="EGF-type_Asp/Asn_hydroxyl_site"/>
</dbReference>
<keyword evidence="3 4" id="KW-1015">Disulfide bond</keyword>
<feature type="region of interest" description="Disordered" evidence="5">
    <location>
        <begin position="1411"/>
        <end position="1446"/>
    </location>
</feature>
<dbReference type="PROSITE" id="PS00010">
    <property type="entry name" value="ASX_HYDROXYL"/>
    <property type="match status" value="1"/>
</dbReference>
<comment type="caution">
    <text evidence="4">Lacks conserved residue(s) required for the propagation of feature annotation.</text>
</comment>
<sequence>MEGRRRKTRLKLPSSLFTTSVSSSHRLLSSTPLISSSSSSSTLLLSHQHSPTTTTILSPSQSSKATTFFHNLKLPTASISDNNDSSSSSSSSSSISEESFLFKFSSKSLWPTATFQHHCHHYHKKQNNHYLITKTKSNNNSALLLLQSSIFLFFTLIIPLLCYAQESDFALRPFSASLQHPNHHNHHHTNSRRQDGFMAPIGTADGGIGIHPPPIVRHHPHHQSTLTSTSISGASSLYDEPDFGILTAPVPRGSGSNPRPSFQRIRLTNPNSAQSQKPPPSLSSISLSMPQQHTSRQIHPPKQTIGSPFVLPDEFVPVTLTESPAPNFHRLVGLPSTSGRIPQSPAPLPPPPPPPQPVPISIPSSQPQRQSFRRIKPPTHGNWRGSKPKTPTTIQPPPPPPPPPAISIEPSQVRPNAGRVPISSNIPIIAASDKLIGRGPITGAQDDDLSHKPNALDNEDHDSGINIDHDRSSSFYGNRVLPPSNTNDDNGILVIESLSRNSNLFEPIRTRTALNFGPQSTPTISTAVVPTPTIPLTYYTTYTYYTTVVRGPHTAMLSREQVSSSTQLKPIDRNIVTAIEFSDGYIQPTSPTKILLGTKTKGATTTIYNVASRIQVFNDDLYKVIFATNSKMIPRPSPTSLAAAVSGPVSSHRITPTRVQITPILLESTKIMTRHPPIQNNKPVTVRLEQLQKQVKKQLSLLTYYYTLIDGTQTQYSTRVEESSTNYNGDLQTLLPSMAPTIDSYGLLKIIQPNSIVPLGSRANGGSTTIVNLALNNYIQFSRIKDAQVDIVPTSSLSPSSRIQATRLSTISSSMEPEEPETLRETAKLGSTNIYLDTSIPTPSLSLSSTPTIIEPNESTSTTSTRSRTPSSPRRPGIRIKLKPSRSKIVNQISRLPSTVETSEQIQPTEDSTTLYNNNMLTPTIVDQTPVLSTTVDSSNEEDSPTSSSRKKVAFTLRRPGSSGGVNRFFSRRPSTNLFNQPSSSTRFTSPDITNIQPSLASSIMSSLIESTMSVYPPEVSSSPASIVSSTPSLPNQIDSSSSLDNWSAIFVQPSPSPSPVWQPSSSQSSLSPTPASRINKSRLVVLTRLAGAVNKWSPMYNNRIRVSSRRLIKSSHPLTSMMTESSSMEPASHETVVYETTTRTVPFNLGPTATYIIEEVTNTRVVDSMEDTLTPSIEDITRIVPQDSSDSTILSSPTPELSITQSLSSNKPSIARTYVVVETSDILTTSTLYSTYTYFATLFNGTQTSITPLEEIKTEYLTLREPILITKTIVPTAQFTPTNAVVLPSQTPSSSSSEASTISIGSSISDSSDDHDNNFNDITRLVTETYSTQTTLTHFITLFSGSHTILSSIEEISPTVMTRTRYVTPYTLLSSNINSQHVNVMINSNTMATTSSTSYHNLPSLTTGYNDDTTTTTTTTSNDLMITDNLPTDRPSPSQPLTTPGSISYEIGPLDQNDFIMVKQHDHRKPVPNRTLSDQQQSTTTTTNAVLESGSVIELEDLLDGVHDAGPIGETIKDIVKDIFIKDDDGDTAAITTTTTTSPINDGQRQPDTTTIAPSTSPTAKATPSLNRYPMYLSPPLQKSSKYYDSSRDNNVIFSTQSDDTNKPTVSTRYVTSIEKSIRTLTLTSTKVYYTRDSPLTITSVLTTTLPPITYVSTIIGSKTILGTYNSITPTKTTIMDSSTTTQTVSNMPSINIASSPSSSTTTVSSTVSPSTRPRLHRPKLANDMLNKAKVAPIFNTGGKTISKSNGNTQQQPNLVRNNHTTNVTITVDHLQLCDPACNVTNKEYCRESDIPNLYTCECRPGYVRRPSDNLCQEIKNYLVTVRVSKTAESEVASATSTSDGELQKYARVARRQVGKADGIAGIQVLSVEHTTRSKGALVNLTIQINHKSNNNVHDELAKKLEPLGRVEKVIDFDECSSSIHNDCSPRARCINEPGTYNCQCLEPFIDLDRSMPGRLCVTEIKSCDYCYGRGDCWRNNSDTVCRCHPMFIGRRCEINGLLLAILVPIVAILVIIAIICFFYCSRKLRQRNRRFKNLTAYGPVAVIGGTLDRKAMLETSSESSDPQQQQHQHQHHHHHLRSQYMSESNPASARGSMARRGNNSNNNNNNNQTSTTLRRESEPSLDRSLASYSATGSHYNSLPHQIVIPRARPTYALHPGQVYMW</sequence>
<keyword evidence="6" id="KW-0472">Membrane</keyword>
<keyword evidence="6" id="KW-0812">Transmembrane</keyword>
<protein>
    <recommendedName>
        <fullName evidence="7">EGF-like domain-containing protein</fullName>
    </recommendedName>
</protein>
<feature type="compositionally biased region" description="Low complexity" evidence="5">
    <location>
        <begin position="272"/>
        <end position="292"/>
    </location>
</feature>
<feature type="compositionally biased region" description="Basic residues" evidence="5">
    <location>
        <begin position="2074"/>
        <end position="2083"/>
    </location>
</feature>
<feature type="compositionally biased region" description="Pro residues" evidence="5">
    <location>
        <begin position="394"/>
        <end position="405"/>
    </location>
</feature>
<feature type="compositionally biased region" description="Low complexity" evidence="5">
    <location>
        <begin position="1294"/>
        <end position="1311"/>
    </location>
</feature>
<dbReference type="SMART" id="SM00179">
    <property type="entry name" value="EGF_CA"/>
    <property type="match status" value="1"/>
</dbReference>
<feature type="compositionally biased region" description="Low complexity" evidence="5">
    <location>
        <begin position="361"/>
        <end position="370"/>
    </location>
</feature>
<dbReference type="SUPFAM" id="SSF57184">
    <property type="entry name" value="Growth factor receptor domain"/>
    <property type="match status" value="1"/>
</dbReference>
<feature type="transmembrane region" description="Helical" evidence="6">
    <location>
        <begin position="2003"/>
        <end position="2026"/>
    </location>
</feature>
<evidence type="ECO:0000256" key="6">
    <source>
        <dbReference type="SAM" id="Phobius"/>
    </source>
</evidence>
<name>A0A922L547_DERFA</name>
<keyword evidence="9" id="KW-1185">Reference proteome</keyword>
<evidence type="ECO:0000256" key="1">
    <source>
        <dbReference type="ARBA" id="ARBA00022536"/>
    </source>
</evidence>
<feature type="region of interest" description="Disordered" evidence="5">
    <location>
        <begin position="1288"/>
        <end position="1314"/>
    </location>
</feature>
<feature type="compositionally biased region" description="Pro residues" evidence="5">
    <location>
        <begin position="344"/>
        <end position="360"/>
    </location>
</feature>
<feature type="domain" description="EGF-like" evidence="7">
    <location>
        <begin position="1965"/>
        <end position="1999"/>
    </location>
</feature>
<dbReference type="GO" id="GO:0005509">
    <property type="term" value="F:calcium ion binding"/>
    <property type="evidence" value="ECO:0007669"/>
    <property type="project" value="InterPro"/>
</dbReference>
<feature type="region of interest" description="Disordered" evidence="5">
    <location>
        <begin position="1020"/>
        <end position="1040"/>
    </location>
</feature>
<dbReference type="Pfam" id="PF07645">
    <property type="entry name" value="EGF_CA"/>
    <property type="match status" value="1"/>
</dbReference>
<dbReference type="InterPro" id="IPR049883">
    <property type="entry name" value="NOTCH1_EGF-like"/>
</dbReference>
<dbReference type="PANTHER" id="PTHR24216:SF65">
    <property type="entry name" value="PAXILLIN-LIKE PROTEIN 1"/>
    <property type="match status" value="1"/>
</dbReference>
<gene>
    <name evidence="8" type="ORF">DERF_008081</name>
</gene>
<dbReference type="PROSITE" id="PS00022">
    <property type="entry name" value="EGF_1"/>
    <property type="match status" value="1"/>
</dbReference>
<reference evidence="8" key="2">
    <citation type="journal article" date="2022" name="Res Sq">
        <title>Comparative Genomics Reveals Insights into the Divergent Evolution of Astigmatic Mites and Household Pest Adaptations.</title>
        <authorList>
            <person name="Xiong Q."/>
            <person name="Wan A.T.-Y."/>
            <person name="Liu X.-Y."/>
            <person name="Fung C.S.-H."/>
            <person name="Xiao X."/>
            <person name="Malainual N."/>
            <person name="Hou J."/>
            <person name="Wang L."/>
            <person name="Wang M."/>
            <person name="Yang K."/>
            <person name="Cui Y."/>
            <person name="Leung E."/>
            <person name="Nong W."/>
            <person name="Shin S.-K."/>
            <person name="Au S."/>
            <person name="Jeong K.Y."/>
            <person name="Chew F.T."/>
            <person name="Hui J."/>
            <person name="Leung T.F."/>
            <person name="Tungtrongchitr A."/>
            <person name="Zhong N."/>
            <person name="Liu Z."/>
            <person name="Tsui S."/>
        </authorList>
    </citation>
    <scope>NUCLEOTIDE SEQUENCE</scope>
    <source>
        <strain evidence="8">Derf</strain>
        <tissue evidence="8">Whole organism</tissue>
    </source>
</reference>
<feature type="compositionally biased region" description="Polar residues" evidence="5">
    <location>
        <begin position="2132"/>
        <end position="2141"/>
    </location>
</feature>
<dbReference type="InterPro" id="IPR001881">
    <property type="entry name" value="EGF-like_Ca-bd_dom"/>
</dbReference>
<feature type="disulfide bond" evidence="4">
    <location>
        <begin position="1989"/>
        <end position="1998"/>
    </location>
</feature>
<proteinExistence type="predicted"/>
<evidence type="ECO:0000313" key="8">
    <source>
        <dbReference type="EMBL" id="KAH9517405.1"/>
    </source>
</evidence>